<dbReference type="EMBL" id="CP023525">
    <property type="protein sequence ID" value="ATF92052.1"/>
    <property type="molecule type" value="Genomic_DNA"/>
</dbReference>
<evidence type="ECO:0000313" key="2">
    <source>
        <dbReference type="EMBL" id="ATF92052.1"/>
    </source>
</evidence>
<dbReference type="InterPro" id="IPR014966">
    <property type="entry name" value="FRG-dom"/>
</dbReference>
<dbReference type="Pfam" id="PF08867">
    <property type="entry name" value="FRG"/>
    <property type="match status" value="1"/>
</dbReference>
<name>A0A291DWI4_9ENTR</name>
<reference evidence="2 3" key="1">
    <citation type="submission" date="2017-09" db="EMBL/GenBank/DDBJ databases">
        <title>FDA dAtabase for Regulatory Grade micrObial Sequences (FDA-ARGOS): Supporting development and validation of Infectious Disease Dx tests.</title>
        <authorList>
            <person name="Minogue T."/>
            <person name="Wolcott M."/>
            <person name="Wasieloski L."/>
            <person name="Aguilar W."/>
            <person name="Moore D."/>
            <person name="Tallon L."/>
            <person name="Sadzewicz L."/>
            <person name="Ott S."/>
            <person name="Zhao X."/>
            <person name="Nagaraj S."/>
            <person name="Vavikolanu K."/>
            <person name="Aluvathingal J."/>
            <person name="Nadendla S."/>
            <person name="Sichtig H."/>
        </authorList>
    </citation>
    <scope>NUCLEOTIDE SEQUENCE [LARGE SCALE GENOMIC DNA]</scope>
    <source>
        <strain evidence="2 3">FDAARGOS_392</strain>
    </source>
</reference>
<accession>A0A291DWI4</accession>
<dbReference type="AlphaFoldDB" id="A0A291DWI4"/>
<organism evidence="2 3">
    <name type="scientific">Cedecea neteri</name>
    <dbReference type="NCBI Taxonomy" id="158822"/>
    <lineage>
        <taxon>Bacteria</taxon>
        <taxon>Pseudomonadati</taxon>
        <taxon>Pseudomonadota</taxon>
        <taxon>Gammaproteobacteria</taxon>
        <taxon>Enterobacterales</taxon>
        <taxon>Enterobacteriaceae</taxon>
        <taxon>Cedecea</taxon>
    </lineage>
</organism>
<dbReference type="RefSeq" id="WP_061277860.1">
    <property type="nucleotide sequence ID" value="NZ_CP023525.1"/>
</dbReference>
<protein>
    <submittedName>
        <fullName evidence="2">FRG domain-containing protein</fullName>
    </submittedName>
</protein>
<dbReference type="Proteomes" id="UP000217979">
    <property type="component" value="Chromosome"/>
</dbReference>
<proteinExistence type="predicted"/>
<dbReference type="SMART" id="SM00901">
    <property type="entry name" value="FRG"/>
    <property type="match status" value="1"/>
</dbReference>
<evidence type="ECO:0000259" key="1">
    <source>
        <dbReference type="SMART" id="SM00901"/>
    </source>
</evidence>
<feature type="domain" description="FRG" evidence="1">
    <location>
        <begin position="177"/>
        <end position="276"/>
    </location>
</feature>
<gene>
    <name evidence="2" type="ORF">CO704_08095</name>
</gene>
<sequence>MYNLFVTADTQAWSEANGSYDFTRSRFLEHTEDKIIRKYKELTKEQIEEIKTLLCLFLMENLQGDAFVGALKSITADKYKVEFEYTFTHRIHNGEINNIVLPSLGLSKYEIMRTHWAIKDLDFYSIIESEGIELQNIVEMDDVRIPTEDKASEKFISFRATSLHIFMEHVLSKPKRKGYDIFYRGHSDVIYKLEPSINRTNESGRYLYRKHENVMATELLVENPNDFHEDKTTLEKLVRMQHYSLPTRLLDITSNPLMALYFACSSNRNENDGEVIVFFINQKSIKYFDSDTVSCLSNISRLSVNDKETIGNNLQREEYLLTEEEF</sequence>
<evidence type="ECO:0000313" key="3">
    <source>
        <dbReference type="Proteomes" id="UP000217979"/>
    </source>
</evidence>